<gene>
    <name evidence="3" type="ORF">H7K45_23905</name>
</gene>
<dbReference type="InterPro" id="IPR017144">
    <property type="entry name" value="Xaa-Arg_dipeptidase"/>
</dbReference>
<dbReference type="EMBL" id="JACKVK010000013">
    <property type="protein sequence ID" value="MCV7423604.1"/>
    <property type="molecule type" value="Genomic_DNA"/>
</dbReference>
<dbReference type="RefSeq" id="WP_263998565.1">
    <property type="nucleotide sequence ID" value="NZ_JACKVK010000013.1"/>
</dbReference>
<dbReference type="AlphaFoldDB" id="A0A9X3BVA3"/>
<dbReference type="FunFam" id="3.30.70.360:FF:000004">
    <property type="entry name" value="Peptidase M20 domain-containing protein 2"/>
    <property type="match status" value="1"/>
</dbReference>
<dbReference type="Pfam" id="PF01546">
    <property type="entry name" value="Peptidase_M20"/>
    <property type="match status" value="1"/>
</dbReference>
<evidence type="ECO:0000259" key="2">
    <source>
        <dbReference type="Pfam" id="PF07687"/>
    </source>
</evidence>
<dbReference type="NCBIfam" id="TIGR01891">
    <property type="entry name" value="amidohydrolases"/>
    <property type="match status" value="1"/>
</dbReference>
<dbReference type="Gene3D" id="3.40.630.10">
    <property type="entry name" value="Zn peptidases"/>
    <property type="match status" value="1"/>
</dbReference>
<dbReference type="GO" id="GO:0016805">
    <property type="term" value="F:dipeptidase activity"/>
    <property type="evidence" value="ECO:0007669"/>
    <property type="project" value="InterPro"/>
</dbReference>
<dbReference type="PANTHER" id="PTHR30575:SF0">
    <property type="entry name" value="XAA-ARG DIPEPTIDASE"/>
    <property type="match status" value="1"/>
</dbReference>
<dbReference type="Pfam" id="PF07687">
    <property type="entry name" value="M20_dimer"/>
    <property type="match status" value="1"/>
</dbReference>
<dbReference type="CDD" id="cd05672">
    <property type="entry name" value="M20_ACY1L2-like"/>
    <property type="match status" value="1"/>
</dbReference>
<dbReference type="InterPro" id="IPR036264">
    <property type="entry name" value="Bact_exopeptidase_dim_dom"/>
</dbReference>
<dbReference type="GO" id="GO:0046657">
    <property type="term" value="P:folic acid catabolic process"/>
    <property type="evidence" value="ECO:0007669"/>
    <property type="project" value="TreeGrafter"/>
</dbReference>
<evidence type="ECO:0000313" key="3">
    <source>
        <dbReference type="EMBL" id="MCV7423604.1"/>
    </source>
</evidence>
<comment type="similarity">
    <text evidence="1">Belongs to the peptidase M20A family.</text>
</comment>
<evidence type="ECO:0000256" key="1">
    <source>
        <dbReference type="PIRNR" id="PIRNR037226"/>
    </source>
</evidence>
<dbReference type="SUPFAM" id="SSF53187">
    <property type="entry name" value="Zn-dependent exopeptidases"/>
    <property type="match status" value="1"/>
</dbReference>
<evidence type="ECO:0000313" key="4">
    <source>
        <dbReference type="Proteomes" id="UP001141629"/>
    </source>
</evidence>
<sequence>MTAIDDAVRAACDRTTDRILALSHDLHAHPEVAWEEVRSCARVAGDLDDAGFTVSEHFTGLPTAFAARIGTGPLHLAVCAEYDALPGLGHACGHNVIAAISSGAAMALAPYVDDLGITLTVLGTPAEEGGGGKIEMLERGGFDGVHAAAMVHPGPVDVARAEPYAVSHSHIRYDGKAAHAAAYPDRGVNAADAFTIAQVAIGMLRQQLPNDVRVHGVMTNGGEAPNAIPQRTEGRWYVRAGTLAELAGLEQRVNRCFEAGALATGCELTITPESKPYAEFRTDDGLLGHYVRRAEEIGRRFSSGADSLMNRASTDMGNVSQRISAIHPYIGINSLPAVNHQLEFAAAAVTAAADRAVTDGARALALTLLDAASDPATRDRLLTGAVS</sequence>
<dbReference type="InterPro" id="IPR011650">
    <property type="entry name" value="Peptidase_M20_dimer"/>
</dbReference>
<keyword evidence="4" id="KW-1185">Reference proteome</keyword>
<feature type="domain" description="Peptidase M20 dimerisation" evidence="2">
    <location>
        <begin position="170"/>
        <end position="259"/>
    </location>
</feature>
<protein>
    <recommendedName>
        <fullName evidence="1">Peptidase M20 domain-containing protein 2</fullName>
    </recommendedName>
</protein>
<dbReference type="GO" id="GO:0071713">
    <property type="term" value="F:para-aminobenzoyl-glutamate hydrolase activity"/>
    <property type="evidence" value="ECO:0007669"/>
    <property type="project" value="TreeGrafter"/>
</dbReference>
<reference evidence="3" key="2">
    <citation type="journal article" date="2022" name="BMC Genomics">
        <title>Comparative genome analysis of mycobacteria focusing on tRNA and non-coding RNA.</title>
        <authorList>
            <person name="Behra P.R.K."/>
            <person name="Pettersson B.M.F."/>
            <person name="Ramesh M."/>
            <person name="Das S."/>
            <person name="Dasgupta S."/>
            <person name="Kirsebom L.A."/>
        </authorList>
    </citation>
    <scope>NUCLEOTIDE SEQUENCE</scope>
    <source>
        <strain evidence="3">DSM 44838</strain>
    </source>
</reference>
<dbReference type="InterPro" id="IPR017439">
    <property type="entry name" value="Amidohydrolase"/>
</dbReference>
<dbReference type="InterPro" id="IPR052030">
    <property type="entry name" value="Peptidase_M20/M20A_hydrolases"/>
</dbReference>
<organism evidence="3 4">
    <name type="scientific">Mycobacterium yunnanensis</name>
    <dbReference type="NCBI Taxonomy" id="368477"/>
    <lineage>
        <taxon>Bacteria</taxon>
        <taxon>Bacillati</taxon>
        <taxon>Actinomycetota</taxon>
        <taxon>Actinomycetes</taxon>
        <taxon>Mycobacteriales</taxon>
        <taxon>Mycobacteriaceae</taxon>
        <taxon>Mycobacterium</taxon>
    </lineage>
</organism>
<dbReference type="InterPro" id="IPR002933">
    <property type="entry name" value="Peptidase_M20"/>
</dbReference>
<dbReference type="SUPFAM" id="SSF55031">
    <property type="entry name" value="Bacterial exopeptidase dimerisation domain"/>
    <property type="match status" value="1"/>
</dbReference>
<dbReference type="Gene3D" id="3.30.70.360">
    <property type="match status" value="1"/>
</dbReference>
<reference evidence="3" key="1">
    <citation type="submission" date="2020-07" db="EMBL/GenBank/DDBJ databases">
        <authorList>
            <person name="Pettersson B.M.F."/>
            <person name="Behra P.R.K."/>
            <person name="Ramesh M."/>
            <person name="Das S."/>
            <person name="Dasgupta S."/>
            <person name="Kirsebom L.A."/>
        </authorList>
    </citation>
    <scope>NUCLEOTIDE SEQUENCE</scope>
    <source>
        <strain evidence="3">DSM 44838</strain>
    </source>
</reference>
<comment type="caution">
    <text evidence="3">The sequence shown here is derived from an EMBL/GenBank/DDBJ whole genome shotgun (WGS) entry which is preliminary data.</text>
</comment>
<dbReference type="PIRSF" id="PIRSF037226">
    <property type="entry name" value="Amidohydrolase_ACY1L2_prd"/>
    <property type="match status" value="1"/>
</dbReference>
<dbReference type="Proteomes" id="UP001141629">
    <property type="component" value="Unassembled WGS sequence"/>
</dbReference>
<name>A0A9X3BVA3_9MYCO</name>
<accession>A0A9X3BVA3</accession>
<dbReference type="GO" id="GO:0005737">
    <property type="term" value="C:cytoplasm"/>
    <property type="evidence" value="ECO:0007669"/>
    <property type="project" value="TreeGrafter"/>
</dbReference>
<proteinExistence type="inferred from homology"/>
<dbReference type="PANTHER" id="PTHR30575">
    <property type="entry name" value="PEPTIDASE M20"/>
    <property type="match status" value="1"/>
</dbReference>